<proteinExistence type="inferred from homology"/>
<dbReference type="FunFam" id="3.40.50.11660:FF:000004">
    <property type="entry name" value="Glycoprotein 3-alpha-L-fucosyltransferase A"/>
    <property type="match status" value="1"/>
</dbReference>
<evidence type="ECO:0000256" key="5">
    <source>
        <dbReference type="ARBA" id="ARBA00022679"/>
    </source>
</evidence>
<dbReference type="GO" id="GO:0008417">
    <property type="term" value="F:fucosyltransferase activity"/>
    <property type="evidence" value="ECO:0007669"/>
    <property type="project" value="InterPro"/>
</dbReference>
<evidence type="ECO:0000313" key="14">
    <source>
        <dbReference type="Proteomes" id="UP000076858"/>
    </source>
</evidence>
<keyword evidence="7" id="KW-0735">Signal-anchor</keyword>
<organism evidence="13 14">
    <name type="scientific">Daphnia magna</name>
    <dbReference type="NCBI Taxonomy" id="35525"/>
    <lineage>
        <taxon>Eukaryota</taxon>
        <taxon>Metazoa</taxon>
        <taxon>Ecdysozoa</taxon>
        <taxon>Arthropoda</taxon>
        <taxon>Crustacea</taxon>
        <taxon>Branchiopoda</taxon>
        <taxon>Diplostraca</taxon>
        <taxon>Cladocera</taxon>
        <taxon>Anomopoda</taxon>
        <taxon>Daphniidae</taxon>
        <taxon>Daphnia</taxon>
    </lineage>
</organism>
<keyword evidence="6 12" id="KW-0812">Transmembrane</keyword>
<keyword evidence="9 12" id="KW-0333">Golgi apparatus</keyword>
<evidence type="ECO:0000256" key="4">
    <source>
        <dbReference type="ARBA" id="ARBA00022676"/>
    </source>
</evidence>
<evidence type="ECO:0000256" key="3">
    <source>
        <dbReference type="ARBA" id="ARBA00008919"/>
    </source>
</evidence>
<keyword evidence="10 12" id="KW-0472">Membrane</keyword>
<dbReference type="InterPro" id="IPR031481">
    <property type="entry name" value="Glyco_tran_10_N"/>
</dbReference>
<dbReference type="UniPathway" id="UPA00378"/>
<comment type="pathway">
    <text evidence="2">Protein modification; protein glycosylation.</text>
</comment>
<protein>
    <recommendedName>
        <fullName evidence="12">Fucosyltransferase</fullName>
        <ecNumber evidence="12">2.4.1.-</ecNumber>
    </recommendedName>
</protein>
<dbReference type="OrthoDB" id="427096at2759"/>
<evidence type="ECO:0000256" key="2">
    <source>
        <dbReference type="ARBA" id="ARBA00004922"/>
    </source>
</evidence>
<keyword evidence="5 12" id="KW-0808">Transferase</keyword>
<evidence type="ECO:0000256" key="12">
    <source>
        <dbReference type="RuleBase" id="RU003832"/>
    </source>
</evidence>
<evidence type="ECO:0000256" key="8">
    <source>
        <dbReference type="ARBA" id="ARBA00022989"/>
    </source>
</evidence>
<reference evidence="13 14" key="1">
    <citation type="submission" date="2016-03" db="EMBL/GenBank/DDBJ databases">
        <title>EvidentialGene: Evidence-directed Construction of Genes on Genomes.</title>
        <authorList>
            <person name="Gilbert D.G."/>
            <person name="Choi J.-H."/>
            <person name="Mockaitis K."/>
            <person name="Colbourne J."/>
            <person name="Pfrender M."/>
        </authorList>
    </citation>
    <scope>NUCLEOTIDE SEQUENCE [LARGE SCALE GENOMIC DNA]</scope>
    <source>
        <strain evidence="13 14">Xinb3</strain>
        <tissue evidence="13">Complete organism</tissue>
    </source>
</reference>
<evidence type="ECO:0000256" key="9">
    <source>
        <dbReference type="ARBA" id="ARBA00023034"/>
    </source>
</evidence>
<keyword evidence="4 12" id="KW-0328">Glycosyltransferase</keyword>
<dbReference type="STRING" id="35525.A0A0P6CGF5"/>
<dbReference type="SUPFAM" id="SSF53756">
    <property type="entry name" value="UDP-Glycosyltransferase/glycogen phosphorylase"/>
    <property type="match status" value="1"/>
</dbReference>
<evidence type="ECO:0000256" key="7">
    <source>
        <dbReference type="ARBA" id="ARBA00022968"/>
    </source>
</evidence>
<keyword evidence="14" id="KW-1185">Reference proteome</keyword>
<dbReference type="InterPro" id="IPR001503">
    <property type="entry name" value="Glyco_trans_10"/>
</dbReference>
<evidence type="ECO:0000256" key="1">
    <source>
        <dbReference type="ARBA" id="ARBA00004447"/>
    </source>
</evidence>
<dbReference type="Gene3D" id="3.40.50.11660">
    <property type="entry name" value="Glycosyl transferase family 10, C-terminal domain"/>
    <property type="match status" value="1"/>
</dbReference>
<comment type="caution">
    <text evidence="13">The sequence shown here is derived from an EMBL/GenBank/DDBJ whole genome shotgun (WGS) entry which is preliminary data.</text>
</comment>
<name>A0A0P6CGF5_9CRUS</name>
<accession>A0A0P6CGF5</accession>
<keyword evidence="8 12" id="KW-1133">Transmembrane helix</keyword>
<feature type="transmembrane region" description="Helical" evidence="12">
    <location>
        <begin position="20"/>
        <end position="37"/>
    </location>
</feature>
<evidence type="ECO:0000256" key="11">
    <source>
        <dbReference type="ARBA" id="ARBA00023180"/>
    </source>
</evidence>
<dbReference type="Pfam" id="PF00852">
    <property type="entry name" value="Glyco_transf_10"/>
    <property type="match status" value="1"/>
</dbReference>
<dbReference type="GO" id="GO:0032580">
    <property type="term" value="C:Golgi cisterna membrane"/>
    <property type="evidence" value="ECO:0007669"/>
    <property type="project" value="UniProtKB-SubCell"/>
</dbReference>
<sequence length="443" mass="51210">MRVSISKLFASARLLAQWRIFKIALFLLVIGGVFYTTQSSLNSARNQNSTYGSISLDSFASASSIMDIFLKSDEQDVPEEDYPDPQEEANRLKIILYWNEWDSNMGNQPLIDGLCPVTSCIFTPDRSLLNFSHVVLFFANNETSANNSLPENRQPHQRFVFVARHASIESQSLIEALTNDHRIRFDYFNWTMTYRQDSDIVFRESFGAVKKLPYLMSQRSLAERKNKKTSTTLQLMKRPSARARAVSRIGSKNKLVAWFPKTCETSIHREEYVRQLGQLVPVDVYGTCGNLSCNFDCFQSRYDTLRLDYKFYLAFEEFWCADYITAEFYNVLDYDTVPIVLGGADYEILAPPNSFINALDFPSVGALAEYLLFLDRNPELYSRYFEWKKVYQVVLSPKSGWCDLCRMAHDFSLKPKIYKDIKLWWVDEMKCQNNSLGILPLAK</sequence>
<keyword evidence="11" id="KW-0325">Glycoprotein</keyword>
<dbReference type="AlphaFoldDB" id="A0A0P6CGF5"/>
<dbReference type="PANTHER" id="PTHR48438">
    <property type="entry name" value="ALPHA-(1,3)-FUCOSYLTRANSFERASE C-RELATED"/>
    <property type="match status" value="1"/>
</dbReference>
<dbReference type="Proteomes" id="UP000076858">
    <property type="component" value="Unassembled WGS sequence"/>
</dbReference>
<dbReference type="Pfam" id="PF17039">
    <property type="entry name" value="Glyco_tran_10_N"/>
    <property type="match status" value="1"/>
</dbReference>
<evidence type="ECO:0000256" key="6">
    <source>
        <dbReference type="ARBA" id="ARBA00022692"/>
    </source>
</evidence>
<dbReference type="InterPro" id="IPR038577">
    <property type="entry name" value="GT10-like_C_sf"/>
</dbReference>
<evidence type="ECO:0000256" key="10">
    <source>
        <dbReference type="ARBA" id="ARBA00023136"/>
    </source>
</evidence>
<dbReference type="EMBL" id="LRGB01000626">
    <property type="protein sequence ID" value="KZS17599.1"/>
    <property type="molecule type" value="Genomic_DNA"/>
</dbReference>
<dbReference type="InterPro" id="IPR055270">
    <property type="entry name" value="Glyco_tran_10_C"/>
</dbReference>
<comment type="similarity">
    <text evidence="3 12">Belongs to the glycosyltransferase 10 family.</text>
</comment>
<dbReference type="EC" id="2.4.1.-" evidence="12"/>
<gene>
    <name evidence="13" type="ORF">APZ42_016513</name>
</gene>
<comment type="subcellular location">
    <subcellularLocation>
        <location evidence="1 12">Golgi apparatus</location>
        <location evidence="1 12">Golgi stack membrane</location>
        <topology evidence="1 12">Single-pass type II membrane protein</topology>
    </subcellularLocation>
</comment>
<dbReference type="PANTHER" id="PTHR48438:SF1">
    <property type="entry name" value="ALPHA-(1,3)-FUCOSYLTRANSFERASE C-RELATED"/>
    <property type="match status" value="1"/>
</dbReference>
<evidence type="ECO:0000313" key="13">
    <source>
        <dbReference type="EMBL" id="KZS17599.1"/>
    </source>
</evidence>